<evidence type="ECO:0000313" key="2">
    <source>
        <dbReference type="Proteomes" id="UP000004095"/>
    </source>
</evidence>
<accession>A1ZC24</accession>
<dbReference type="Proteomes" id="UP000004095">
    <property type="component" value="Unassembled WGS sequence"/>
</dbReference>
<evidence type="ECO:0000313" key="1">
    <source>
        <dbReference type="EMBL" id="EAY31826.1"/>
    </source>
</evidence>
<proteinExistence type="predicted"/>
<name>A1ZC24_MICM2</name>
<sequence length="56" mass="6382">MQMFISGMPYLGGFIERALDLSKGARFELVLVFFGVDFLVDKDLIERKIDVSLKLV</sequence>
<dbReference type="AlphaFoldDB" id="A1ZC24"/>
<dbReference type="EMBL" id="AAWS01000001">
    <property type="protein sequence ID" value="EAY31826.1"/>
    <property type="molecule type" value="Genomic_DNA"/>
</dbReference>
<protein>
    <submittedName>
        <fullName evidence="1">Uncharacterized protein</fullName>
    </submittedName>
</protein>
<keyword evidence="2" id="KW-1185">Reference proteome</keyword>
<comment type="caution">
    <text evidence="1">The sequence shown here is derived from an EMBL/GenBank/DDBJ whole genome shotgun (WGS) entry which is preliminary data.</text>
</comment>
<reference evidence="1 2" key="1">
    <citation type="submission" date="2007-01" db="EMBL/GenBank/DDBJ databases">
        <authorList>
            <person name="Haygood M."/>
            <person name="Podell S."/>
            <person name="Anderson C."/>
            <person name="Hopkinson B."/>
            <person name="Roe K."/>
            <person name="Barbeau K."/>
            <person name="Gaasterland T."/>
            <person name="Ferriera S."/>
            <person name="Johnson J."/>
            <person name="Kravitz S."/>
            <person name="Beeson K."/>
            <person name="Sutton G."/>
            <person name="Rogers Y.-H."/>
            <person name="Friedman R."/>
            <person name="Frazier M."/>
            <person name="Venter J.C."/>
        </authorList>
    </citation>
    <scope>NUCLEOTIDE SEQUENCE [LARGE SCALE GENOMIC DNA]</scope>
    <source>
        <strain evidence="1 2">ATCC 23134</strain>
    </source>
</reference>
<gene>
    <name evidence="1" type="ORF">M23134_01855</name>
</gene>
<organism evidence="1 2">
    <name type="scientific">Microscilla marina ATCC 23134</name>
    <dbReference type="NCBI Taxonomy" id="313606"/>
    <lineage>
        <taxon>Bacteria</taxon>
        <taxon>Pseudomonadati</taxon>
        <taxon>Bacteroidota</taxon>
        <taxon>Cytophagia</taxon>
        <taxon>Cytophagales</taxon>
        <taxon>Microscillaceae</taxon>
        <taxon>Microscilla</taxon>
    </lineage>
</organism>